<evidence type="ECO:0000313" key="1">
    <source>
        <dbReference type="EMBL" id="CAI5455209.1"/>
    </source>
</evidence>
<dbReference type="EMBL" id="CANHGI010000006">
    <property type="protein sequence ID" value="CAI5455209.1"/>
    <property type="molecule type" value="Genomic_DNA"/>
</dbReference>
<proteinExistence type="predicted"/>
<reference evidence="1" key="1">
    <citation type="submission" date="2022-11" db="EMBL/GenBank/DDBJ databases">
        <authorList>
            <person name="Kikuchi T."/>
        </authorList>
    </citation>
    <scope>NUCLEOTIDE SEQUENCE</scope>
    <source>
        <strain evidence="1">PS1010</strain>
    </source>
</reference>
<name>A0A9P1IZD7_9PELO</name>
<accession>A0A9P1IZD7</accession>
<keyword evidence="2" id="KW-1185">Reference proteome</keyword>
<protein>
    <submittedName>
        <fullName evidence="1">Uncharacterized protein</fullName>
    </submittedName>
</protein>
<gene>
    <name evidence="1" type="ORF">CAMP_LOCUS17846</name>
</gene>
<evidence type="ECO:0000313" key="2">
    <source>
        <dbReference type="Proteomes" id="UP001152747"/>
    </source>
</evidence>
<organism evidence="1 2">
    <name type="scientific">Caenorhabditis angaria</name>
    <dbReference type="NCBI Taxonomy" id="860376"/>
    <lineage>
        <taxon>Eukaryota</taxon>
        <taxon>Metazoa</taxon>
        <taxon>Ecdysozoa</taxon>
        <taxon>Nematoda</taxon>
        <taxon>Chromadorea</taxon>
        <taxon>Rhabditida</taxon>
        <taxon>Rhabditina</taxon>
        <taxon>Rhabditomorpha</taxon>
        <taxon>Rhabditoidea</taxon>
        <taxon>Rhabditidae</taxon>
        <taxon>Peloderinae</taxon>
        <taxon>Caenorhabditis</taxon>
    </lineage>
</organism>
<dbReference type="Proteomes" id="UP001152747">
    <property type="component" value="Unassembled WGS sequence"/>
</dbReference>
<dbReference type="AlphaFoldDB" id="A0A9P1IZD7"/>
<sequence>MNPQQEYPPNNYEEGPFLKVFQFFYFFSSTPYQYLNYPPHQLDPFQKNAISSRLEKCQEIINRMHGCRVLPQKAKMEKIFNLLDLMRKFRMIDNTHAYAHNYEKLFEELRACGKFVYDNLYYDFWGPSDEWSDIERLEREGQENGRRWIRIPPMPGLRRDWRELFPNRRRNA</sequence>
<comment type="caution">
    <text evidence="1">The sequence shown here is derived from an EMBL/GenBank/DDBJ whole genome shotgun (WGS) entry which is preliminary data.</text>
</comment>